<dbReference type="Proteomes" id="UP001500459">
    <property type="component" value="Unassembled WGS sequence"/>
</dbReference>
<gene>
    <name evidence="5" type="ORF">GCM10022393_36740</name>
</gene>
<name>A0ABP6USX1_9FLAO</name>
<evidence type="ECO:0000256" key="1">
    <source>
        <dbReference type="ARBA" id="ARBA00008361"/>
    </source>
</evidence>
<dbReference type="RefSeq" id="WP_344929944.1">
    <property type="nucleotide sequence ID" value="NZ_BAABCW010000021.1"/>
</dbReference>
<evidence type="ECO:0000313" key="5">
    <source>
        <dbReference type="EMBL" id="GAA3519238.1"/>
    </source>
</evidence>
<evidence type="ECO:0000256" key="3">
    <source>
        <dbReference type="ARBA" id="ARBA00022679"/>
    </source>
</evidence>
<protein>
    <recommendedName>
        <fullName evidence="4">Methyltransferase type 11 domain-containing protein</fullName>
    </recommendedName>
</protein>
<dbReference type="InterPro" id="IPR013216">
    <property type="entry name" value="Methyltransf_11"/>
</dbReference>
<dbReference type="InterPro" id="IPR029063">
    <property type="entry name" value="SAM-dependent_MTases_sf"/>
</dbReference>
<proteinExistence type="inferred from homology"/>
<reference evidence="6" key="1">
    <citation type="journal article" date="2019" name="Int. J. Syst. Evol. Microbiol.">
        <title>The Global Catalogue of Microorganisms (GCM) 10K type strain sequencing project: providing services to taxonomists for standard genome sequencing and annotation.</title>
        <authorList>
            <consortium name="The Broad Institute Genomics Platform"/>
            <consortium name="The Broad Institute Genome Sequencing Center for Infectious Disease"/>
            <person name="Wu L."/>
            <person name="Ma J."/>
        </authorList>
    </citation>
    <scope>NUCLEOTIDE SEQUENCE [LARGE SCALE GENOMIC DNA]</scope>
    <source>
        <strain evidence="6">JCM 17106</strain>
    </source>
</reference>
<dbReference type="CDD" id="cd02440">
    <property type="entry name" value="AdoMet_MTases"/>
    <property type="match status" value="1"/>
</dbReference>
<accession>A0ABP6USX1</accession>
<sequence length="263" mass="29755">MPEKYDTIGRGYNTTRKADPYLFSQLYALLNPSKNGTYVDIGCGTGNYTKQFAKKGYSFIGIDPSKKMLQRAAFDKNSVQWKIGNAENLNLPSGSIDGIIASLTLNHWSNLNTSFASLSRILKQEARIIIFTATPEQMKGYWLNHYFPKMLEDSIQQMPSLSIINKHLSTNGLMIEQTKKYEIKSDLKDLFLYAGKNNPVLYLKSKVRQGISSFSSLANAPEVEKGLKTLKADINSGKINRIIKSYEHTRGYYLFLIIKKVIL</sequence>
<keyword evidence="3" id="KW-0808">Transferase</keyword>
<keyword evidence="6" id="KW-1185">Reference proteome</keyword>
<dbReference type="InterPro" id="IPR051052">
    <property type="entry name" value="Diverse_substrate_MTase"/>
</dbReference>
<dbReference type="EMBL" id="BAABCW010000021">
    <property type="protein sequence ID" value="GAA3519238.1"/>
    <property type="molecule type" value="Genomic_DNA"/>
</dbReference>
<evidence type="ECO:0000313" key="6">
    <source>
        <dbReference type="Proteomes" id="UP001500459"/>
    </source>
</evidence>
<dbReference type="SUPFAM" id="SSF53335">
    <property type="entry name" value="S-adenosyl-L-methionine-dependent methyltransferases"/>
    <property type="match status" value="1"/>
</dbReference>
<evidence type="ECO:0000256" key="2">
    <source>
        <dbReference type="ARBA" id="ARBA00022603"/>
    </source>
</evidence>
<dbReference type="PANTHER" id="PTHR44942:SF4">
    <property type="entry name" value="METHYLTRANSFERASE TYPE 11 DOMAIN-CONTAINING PROTEIN"/>
    <property type="match status" value="1"/>
</dbReference>
<feature type="domain" description="Methyltransferase type 11" evidence="4">
    <location>
        <begin position="39"/>
        <end position="130"/>
    </location>
</feature>
<comment type="similarity">
    <text evidence="1">Belongs to the methyltransferase superfamily.</text>
</comment>
<dbReference type="Pfam" id="PF08241">
    <property type="entry name" value="Methyltransf_11"/>
    <property type="match status" value="1"/>
</dbReference>
<comment type="caution">
    <text evidence="5">The sequence shown here is derived from an EMBL/GenBank/DDBJ whole genome shotgun (WGS) entry which is preliminary data.</text>
</comment>
<organism evidence="5 6">
    <name type="scientific">Aquimarina addita</name>
    <dbReference type="NCBI Taxonomy" id="870485"/>
    <lineage>
        <taxon>Bacteria</taxon>
        <taxon>Pseudomonadati</taxon>
        <taxon>Bacteroidota</taxon>
        <taxon>Flavobacteriia</taxon>
        <taxon>Flavobacteriales</taxon>
        <taxon>Flavobacteriaceae</taxon>
        <taxon>Aquimarina</taxon>
    </lineage>
</organism>
<dbReference type="PANTHER" id="PTHR44942">
    <property type="entry name" value="METHYLTRANSF_11 DOMAIN-CONTAINING PROTEIN"/>
    <property type="match status" value="1"/>
</dbReference>
<evidence type="ECO:0000259" key="4">
    <source>
        <dbReference type="Pfam" id="PF08241"/>
    </source>
</evidence>
<dbReference type="Gene3D" id="3.40.50.150">
    <property type="entry name" value="Vaccinia Virus protein VP39"/>
    <property type="match status" value="1"/>
</dbReference>
<keyword evidence="2" id="KW-0489">Methyltransferase</keyword>